<dbReference type="InterPro" id="IPR036259">
    <property type="entry name" value="MFS_trans_sf"/>
</dbReference>
<name>A0AAN8VID6_9MAGN</name>
<evidence type="ECO:0000256" key="3">
    <source>
        <dbReference type="ARBA" id="ARBA00022692"/>
    </source>
</evidence>
<keyword evidence="5 7" id="KW-0472">Membrane</keyword>
<feature type="transmembrane region" description="Helical" evidence="7">
    <location>
        <begin position="207"/>
        <end position="226"/>
    </location>
</feature>
<dbReference type="PANTHER" id="PTHR11654">
    <property type="entry name" value="OLIGOPEPTIDE TRANSPORTER-RELATED"/>
    <property type="match status" value="1"/>
</dbReference>
<feature type="region of interest" description="Disordered" evidence="6">
    <location>
        <begin position="579"/>
        <end position="607"/>
    </location>
</feature>
<reference evidence="8 9" key="1">
    <citation type="submission" date="2023-12" db="EMBL/GenBank/DDBJ databases">
        <title>A high-quality genome assembly for Dillenia turbinata (Dilleniales).</title>
        <authorList>
            <person name="Chanderbali A."/>
        </authorList>
    </citation>
    <scope>NUCLEOTIDE SEQUENCE [LARGE SCALE GENOMIC DNA]</scope>
    <source>
        <strain evidence="8">LSX21</strain>
        <tissue evidence="8">Leaf</tissue>
    </source>
</reference>
<feature type="transmembrane region" description="Helical" evidence="7">
    <location>
        <begin position="86"/>
        <end position="106"/>
    </location>
</feature>
<dbReference type="AlphaFoldDB" id="A0AAN8VID6"/>
<evidence type="ECO:0000256" key="1">
    <source>
        <dbReference type="ARBA" id="ARBA00004141"/>
    </source>
</evidence>
<evidence type="ECO:0000256" key="7">
    <source>
        <dbReference type="SAM" id="Phobius"/>
    </source>
</evidence>
<evidence type="ECO:0000256" key="2">
    <source>
        <dbReference type="ARBA" id="ARBA00005982"/>
    </source>
</evidence>
<dbReference type="GO" id="GO:0016020">
    <property type="term" value="C:membrane"/>
    <property type="evidence" value="ECO:0007669"/>
    <property type="project" value="UniProtKB-SubCell"/>
</dbReference>
<feature type="transmembrane region" description="Helical" evidence="7">
    <location>
        <begin position="298"/>
        <end position="314"/>
    </location>
</feature>
<feature type="transmembrane region" description="Helical" evidence="7">
    <location>
        <begin position="60"/>
        <end position="80"/>
    </location>
</feature>
<dbReference type="Gene3D" id="1.20.1250.20">
    <property type="entry name" value="MFS general substrate transporter like domains"/>
    <property type="match status" value="1"/>
</dbReference>
<accession>A0AAN8VID6</accession>
<feature type="transmembrane region" description="Helical" evidence="7">
    <location>
        <begin position="516"/>
        <end position="542"/>
    </location>
</feature>
<dbReference type="Pfam" id="PF00854">
    <property type="entry name" value="PTR2"/>
    <property type="match status" value="1"/>
</dbReference>
<protein>
    <submittedName>
        <fullName evidence="8">Proton-dependent oligopeptide transporter family</fullName>
    </submittedName>
</protein>
<dbReference type="InterPro" id="IPR000109">
    <property type="entry name" value="POT_fam"/>
</dbReference>
<feature type="transmembrane region" description="Helical" evidence="7">
    <location>
        <begin position="357"/>
        <end position="378"/>
    </location>
</feature>
<evidence type="ECO:0000256" key="4">
    <source>
        <dbReference type="ARBA" id="ARBA00022989"/>
    </source>
</evidence>
<evidence type="ECO:0000313" key="9">
    <source>
        <dbReference type="Proteomes" id="UP001370490"/>
    </source>
</evidence>
<comment type="caution">
    <text evidence="8">The sequence shown here is derived from an EMBL/GenBank/DDBJ whole genome shotgun (WGS) entry which is preliminary data.</text>
</comment>
<keyword evidence="9" id="KW-1185">Reference proteome</keyword>
<feature type="transmembrane region" description="Helical" evidence="7">
    <location>
        <begin position="433"/>
        <end position="455"/>
    </location>
</feature>
<feature type="compositionally biased region" description="Acidic residues" evidence="6">
    <location>
        <begin position="586"/>
        <end position="598"/>
    </location>
</feature>
<dbReference type="EMBL" id="JBAMMX010000012">
    <property type="protein sequence ID" value="KAK6930486.1"/>
    <property type="molecule type" value="Genomic_DNA"/>
</dbReference>
<feature type="transmembrane region" description="Helical" evidence="7">
    <location>
        <begin position="475"/>
        <end position="495"/>
    </location>
</feature>
<keyword evidence="3 7" id="KW-0812">Transmembrane</keyword>
<proteinExistence type="inferred from homology"/>
<feature type="transmembrane region" description="Helical" evidence="7">
    <location>
        <begin position="184"/>
        <end position="201"/>
    </location>
</feature>
<dbReference type="Proteomes" id="UP001370490">
    <property type="component" value="Unassembled WGS sequence"/>
</dbReference>
<evidence type="ECO:0000256" key="6">
    <source>
        <dbReference type="SAM" id="MobiDB-lite"/>
    </source>
</evidence>
<comment type="subcellular location">
    <subcellularLocation>
        <location evidence="1">Membrane</location>
        <topology evidence="1">Multi-pass membrane protein</topology>
    </subcellularLocation>
</comment>
<sequence length="607" mass="67925">MASSEDDDDEGDVAAAYVGWYGLNYNPDLWLPQIAPEFVVWLLMPYLTDVWELNLSHAAAIVNVFEGSTSLLGILATFLYDTWPGHYFTTLLSTFTYGAGLGLLFASAPPLLSKILNSCTEYRPECITEVQRKLFYAALYLVAFGKAGTGATLLSFLKEQGQRKQEEIAAGLIAPEKNEGAEKISYSIFGALLLLVGAFVLPFIKSWMFLFGVASFTMLFVSYKLIRAYKSHYHVRPPGSPLTSVAKVFVNAVFGKLYTGVSIRIVCVLLLGIILFPLQKFFPWLPSFSFARSTCSQILISLVVILLLPVIKLFKKIFSCNKRKEPVQSNASRCSDKRMLCSVSEAEIKQAMIMLKMIPICITFLIPGLVLSTGNTYFTEQANGLNRSIFGLQIPLTYVQWLFARHKRSAKRVYKNFRQRRGMEAENYRMEHVPVAIITIGNAYAILTCVVAAFVEARRLGVIRKHDLINKPEETIPMSFIWIVPQFWLLGRAYGYIQDGINGFFMDQLPEAMEDYAGPFADGVLGAGSILGVIAVHLAGSWFGSTLSLSHLHYFYWVLAFLIIVNVTAFWTVSKKYPYKEGKPETEDDAVEVPEFNDDSSVLTAKD</sequence>
<keyword evidence="4 7" id="KW-1133">Transmembrane helix</keyword>
<comment type="similarity">
    <text evidence="2">Belongs to the major facilitator superfamily. Proton-dependent oligopeptide transporter (POT/PTR) (TC 2.A.17) family.</text>
</comment>
<dbReference type="GO" id="GO:0022857">
    <property type="term" value="F:transmembrane transporter activity"/>
    <property type="evidence" value="ECO:0007669"/>
    <property type="project" value="InterPro"/>
</dbReference>
<gene>
    <name evidence="8" type="ORF">RJ641_004580</name>
</gene>
<evidence type="ECO:0000256" key="5">
    <source>
        <dbReference type="ARBA" id="ARBA00023136"/>
    </source>
</evidence>
<feature type="transmembrane region" description="Helical" evidence="7">
    <location>
        <begin position="554"/>
        <end position="573"/>
    </location>
</feature>
<organism evidence="8 9">
    <name type="scientific">Dillenia turbinata</name>
    <dbReference type="NCBI Taxonomy" id="194707"/>
    <lineage>
        <taxon>Eukaryota</taxon>
        <taxon>Viridiplantae</taxon>
        <taxon>Streptophyta</taxon>
        <taxon>Embryophyta</taxon>
        <taxon>Tracheophyta</taxon>
        <taxon>Spermatophyta</taxon>
        <taxon>Magnoliopsida</taxon>
        <taxon>eudicotyledons</taxon>
        <taxon>Gunneridae</taxon>
        <taxon>Pentapetalae</taxon>
        <taxon>Dilleniales</taxon>
        <taxon>Dilleniaceae</taxon>
        <taxon>Dillenia</taxon>
    </lineage>
</organism>
<feature type="transmembrane region" description="Helical" evidence="7">
    <location>
        <begin position="257"/>
        <end position="278"/>
    </location>
</feature>
<evidence type="ECO:0000313" key="8">
    <source>
        <dbReference type="EMBL" id="KAK6930486.1"/>
    </source>
</evidence>